<dbReference type="InterPro" id="IPR011335">
    <property type="entry name" value="Restrct_endonuc-II-like"/>
</dbReference>
<dbReference type="GO" id="GO:0003676">
    <property type="term" value="F:nucleic acid binding"/>
    <property type="evidence" value="ECO:0007669"/>
    <property type="project" value="InterPro"/>
</dbReference>
<dbReference type="InterPro" id="IPR011856">
    <property type="entry name" value="tRNA_endonuc-like_dom_sf"/>
</dbReference>
<dbReference type="NCBIfam" id="TIGR00252">
    <property type="entry name" value="YraN family protein"/>
    <property type="match status" value="1"/>
</dbReference>
<organism evidence="3 4">
    <name type="scientific">Shewanella gaetbuli</name>
    <dbReference type="NCBI Taxonomy" id="220752"/>
    <lineage>
        <taxon>Bacteria</taxon>
        <taxon>Pseudomonadati</taxon>
        <taxon>Pseudomonadota</taxon>
        <taxon>Gammaproteobacteria</taxon>
        <taxon>Alteromonadales</taxon>
        <taxon>Shewanellaceae</taxon>
        <taxon>Shewanella</taxon>
    </lineage>
</organism>
<dbReference type="Gene3D" id="3.40.1350.10">
    <property type="match status" value="1"/>
</dbReference>
<accession>A0A9X1ZWA0</accession>
<dbReference type="PANTHER" id="PTHR34039">
    <property type="entry name" value="UPF0102 PROTEIN YRAN"/>
    <property type="match status" value="1"/>
</dbReference>
<gene>
    <name evidence="3" type="ORF">L2672_12720</name>
</gene>
<evidence type="ECO:0000256" key="2">
    <source>
        <dbReference type="HAMAP-Rule" id="MF_00048"/>
    </source>
</evidence>
<evidence type="ECO:0000256" key="1">
    <source>
        <dbReference type="ARBA" id="ARBA00006738"/>
    </source>
</evidence>
<dbReference type="Proteomes" id="UP001139333">
    <property type="component" value="Unassembled WGS sequence"/>
</dbReference>
<keyword evidence="4" id="KW-1185">Reference proteome</keyword>
<dbReference type="InterPro" id="IPR003509">
    <property type="entry name" value="UPF0102_YraN-like"/>
</dbReference>
<comment type="caution">
    <text evidence="3">The sequence shown here is derived from an EMBL/GenBank/DDBJ whole genome shotgun (WGS) entry which is preliminary data.</text>
</comment>
<dbReference type="Pfam" id="PF02021">
    <property type="entry name" value="UPF0102"/>
    <property type="match status" value="1"/>
</dbReference>
<dbReference type="CDD" id="cd20736">
    <property type="entry name" value="PoNe_Nuclease"/>
    <property type="match status" value="1"/>
</dbReference>
<name>A0A9X1ZWA0_9GAMM</name>
<dbReference type="RefSeq" id="WP_248996231.1">
    <property type="nucleotide sequence ID" value="NZ_JAKIKP010000009.1"/>
</dbReference>
<proteinExistence type="inferred from homology"/>
<dbReference type="SUPFAM" id="SSF52980">
    <property type="entry name" value="Restriction endonuclease-like"/>
    <property type="match status" value="1"/>
</dbReference>
<dbReference type="EMBL" id="JAKIKP010000009">
    <property type="protein sequence ID" value="MCL1143556.1"/>
    <property type="molecule type" value="Genomic_DNA"/>
</dbReference>
<dbReference type="HAMAP" id="MF_00048">
    <property type="entry name" value="UPF0102"/>
    <property type="match status" value="1"/>
</dbReference>
<sequence>MTQGQLAEQQAKEHLQQQGLTFVAANVRFKFGEIDLIMQDDNTLVFVEVKFRKSEAFGGALNALSAKQIHRIRCCAQAYIQQHNINPNCRFDVIAINNRQINWIKGCF</sequence>
<evidence type="ECO:0000313" key="3">
    <source>
        <dbReference type="EMBL" id="MCL1143556.1"/>
    </source>
</evidence>
<dbReference type="PANTHER" id="PTHR34039:SF1">
    <property type="entry name" value="UPF0102 PROTEIN YRAN"/>
    <property type="match status" value="1"/>
</dbReference>
<protein>
    <recommendedName>
        <fullName evidence="2">UPF0102 protein L2672_12720</fullName>
    </recommendedName>
</protein>
<dbReference type="NCBIfam" id="NF009150">
    <property type="entry name" value="PRK12497.1-3"/>
    <property type="match status" value="1"/>
</dbReference>
<reference evidence="3" key="1">
    <citation type="submission" date="2022-01" db="EMBL/GenBank/DDBJ databases">
        <title>Whole genome-based taxonomy of the Shewanellaceae.</title>
        <authorList>
            <person name="Martin-Rodriguez A.J."/>
        </authorList>
    </citation>
    <scope>NUCLEOTIDE SEQUENCE</scope>
    <source>
        <strain evidence="3">DSM 16422</strain>
    </source>
</reference>
<dbReference type="AlphaFoldDB" id="A0A9X1ZWA0"/>
<evidence type="ECO:0000313" key="4">
    <source>
        <dbReference type="Proteomes" id="UP001139333"/>
    </source>
</evidence>
<comment type="similarity">
    <text evidence="1 2">Belongs to the UPF0102 family.</text>
</comment>